<dbReference type="EMBL" id="SJOO01000015">
    <property type="protein sequence ID" value="TCB88270.1"/>
    <property type="molecule type" value="Genomic_DNA"/>
</dbReference>
<keyword evidence="3" id="KW-0078">Bacteriocin</keyword>
<feature type="domain" description="Pyosin/cloacin translocation" evidence="5">
    <location>
        <begin position="464"/>
        <end position="604"/>
    </location>
</feature>
<dbReference type="Proteomes" id="UP000291424">
    <property type="component" value="Unassembled WGS sequence"/>
</dbReference>
<dbReference type="GO" id="GO:0042742">
    <property type="term" value="P:defense response to bacterium"/>
    <property type="evidence" value="ECO:0007669"/>
    <property type="project" value="UniProtKB-KW"/>
</dbReference>
<name>A0A4R0FWA5_9ENTR</name>
<comment type="caution">
    <text evidence="6">The sequence shown here is derived from an EMBL/GenBank/DDBJ whole genome shotgun (WGS) entry which is preliminary data.</text>
</comment>
<dbReference type="Pfam" id="PF03515">
    <property type="entry name" value="Cloacin"/>
    <property type="match status" value="1"/>
</dbReference>
<dbReference type="InterPro" id="IPR036302">
    <property type="entry name" value="Pyosin/cloacin_T_dom_sf"/>
</dbReference>
<evidence type="ECO:0000313" key="6">
    <source>
        <dbReference type="EMBL" id="TCB88270.1"/>
    </source>
</evidence>
<evidence type="ECO:0000259" key="5">
    <source>
        <dbReference type="Pfam" id="PF06958"/>
    </source>
</evidence>
<organism evidence="6 7">
    <name type="scientific">Enterobacter wuhouensis</name>
    <dbReference type="NCBI Taxonomy" id="2529381"/>
    <lineage>
        <taxon>Bacteria</taxon>
        <taxon>Pseudomonadati</taxon>
        <taxon>Pseudomonadota</taxon>
        <taxon>Gammaproteobacteria</taxon>
        <taxon>Enterobacterales</taxon>
        <taxon>Enterobacteriaceae</taxon>
        <taxon>Enterobacter</taxon>
    </lineage>
</organism>
<gene>
    <name evidence="6" type="ORF">E0L20_21905</name>
</gene>
<keyword evidence="2" id="KW-0044">Antibiotic</keyword>
<dbReference type="GO" id="GO:0031640">
    <property type="term" value="P:killing of cells of another organism"/>
    <property type="evidence" value="ECO:0007669"/>
    <property type="project" value="UniProtKB-KW"/>
</dbReference>
<evidence type="ECO:0000256" key="1">
    <source>
        <dbReference type="ARBA" id="ARBA00022529"/>
    </source>
</evidence>
<sequence>MDEYDFNGGVPPLPGNVWFPADEDGPGRWAAPTTGSQTGDILTVWPSNGYTPPDTSYLPPSTLGPGWADYDMAGVASDQGYLLYGVPVRVVLDILTEEGDWPGWTIGLYEAYREQEPVSAAMATLDRGLISGLPDPSRPAVVPYARLEPESPNPEKISRVMTIQPLNAVTDVPVNALPAPGGTVNVQRRLTDLVSGGNQYLVVTGGKPMSVRVVDASLVKDKTPQSDRFLKNTYQATIAPGLPPLIFTTDYINDSRMFPKNYVPNARGIISGQGVYGTAGYTSSTRNDDVIVRFPAGSGASPLYISSVEVLNPVSLHQRQLAETDIRNRIDAAIKTEENRKYLFGKAGIQETPAFTPEMVKSASALLTAPAAMMLNRAPAGIQLSATGTGVMTAVGEWAGSIAGALWRGAVGTAAASTAGPMVAAASTIFFSRPAGGGSDKVPGRDINMMAAQVSLFNTGKVKIEPGMKTVDLPVRGFISTDSNGRQSVMMVKTGSGGVPATVPVLSAVRDKATGLDKITVPAVAGAPSRTILINPVPVGPAAPSHTGNSTPVPVTPVHTGTDVKQAESIVTTTLPVADIPALQDFIYWQPDATGTGVEPIYVMLNSPPKSVTHKHKHYPPKGVSWKDIVNKTANGGSAKFKPDVNIPEIDVDAWENGQTTAKHPTWKVKKYDRVIGAYAGKETQWVVVKESQGVIHSHPVSEQKAKEYMK</sequence>
<dbReference type="InterPro" id="IPR016128">
    <property type="entry name" value="Pyosin/cloacin_T_dom"/>
</dbReference>
<dbReference type="SUPFAM" id="SSF69369">
    <property type="entry name" value="Cloacin translocation domain"/>
    <property type="match status" value="2"/>
</dbReference>
<reference evidence="6 7" key="1">
    <citation type="submission" date="2019-02" db="EMBL/GenBank/DDBJ databases">
        <title>The draft genome of Enterobacter spp. strains.</title>
        <authorList>
            <person name="Wang C."/>
            <person name="Feng Y."/>
            <person name="Zong Z."/>
        </authorList>
    </citation>
    <scope>NUCLEOTIDE SEQUENCE [LARGE SCALE GENOMIC DNA]</scope>
    <source>
        <strain evidence="6 7">WCHEW120002</strain>
    </source>
</reference>
<dbReference type="Pfam" id="PF06958">
    <property type="entry name" value="Pyocin_S"/>
    <property type="match status" value="1"/>
</dbReference>
<dbReference type="AlphaFoldDB" id="A0A4R0FWA5"/>
<feature type="domain" description="Pyosin/cloacin translocation" evidence="4">
    <location>
        <begin position="34"/>
        <end position="328"/>
    </location>
</feature>
<dbReference type="RefSeq" id="WP_077265773.1">
    <property type="nucleotide sequence ID" value="NZ_SJOO01000015.1"/>
</dbReference>
<evidence type="ECO:0000259" key="4">
    <source>
        <dbReference type="Pfam" id="PF03515"/>
    </source>
</evidence>
<evidence type="ECO:0000256" key="3">
    <source>
        <dbReference type="ARBA" id="ARBA00023048"/>
    </source>
</evidence>
<accession>A0A4R0FWA5</accession>
<dbReference type="OrthoDB" id="6975388at2"/>
<evidence type="ECO:0000313" key="7">
    <source>
        <dbReference type="Proteomes" id="UP000291424"/>
    </source>
</evidence>
<evidence type="ECO:0000256" key="2">
    <source>
        <dbReference type="ARBA" id="ARBA00023022"/>
    </source>
</evidence>
<proteinExistence type="predicted"/>
<protein>
    <submittedName>
        <fullName evidence="6">Colicin-D</fullName>
    </submittedName>
</protein>
<keyword evidence="1" id="KW-0929">Antimicrobial</keyword>